<dbReference type="Pfam" id="PF14765">
    <property type="entry name" value="PS-DH"/>
    <property type="match status" value="1"/>
</dbReference>
<dbReference type="Pfam" id="PF08659">
    <property type="entry name" value="KR"/>
    <property type="match status" value="1"/>
</dbReference>
<feature type="domain" description="PKS/mFAS DH" evidence="4">
    <location>
        <begin position="729"/>
        <end position="1007"/>
    </location>
</feature>
<feature type="region of interest" description="C-terminal hotdog fold" evidence="2">
    <location>
        <begin position="866"/>
        <end position="1007"/>
    </location>
</feature>
<protein>
    <recommendedName>
        <fullName evidence="7">Beta keto-acyl synthase</fullName>
    </recommendedName>
</protein>
<feature type="region of interest" description="N-terminal hotdog fold" evidence="2">
    <location>
        <begin position="729"/>
        <end position="850"/>
    </location>
</feature>
<dbReference type="GO" id="GO:0006633">
    <property type="term" value="P:fatty acid biosynthetic process"/>
    <property type="evidence" value="ECO:0007669"/>
    <property type="project" value="TreeGrafter"/>
</dbReference>
<dbReference type="PROSITE" id="PS52019">
    <property type="entry name" value="PKS_MFAS_DH"/>
    <property type="match status" value="1"/>
</dbReference>
<dbReference type="PROSITE" id="PS50075">
    <property type="entry name" value="CARRIER"/>
    <property type="match status" value="2"/>
</dbReference>
<feature type="non-terminal residue" evidence="5">
    <location>
        <position position="1"/>
    </location>
</feature>
<feature type="domain" description="Carrier" evidence="3">
    <location>
        <begin position="73"/>
        <end position="153"/>
    </location>
</feature>
<sequence length="1021" mass="106965">GYPVDTLSLNMDLEADLGIDSIKRVEILSLLSRRIPNAPSVNPEKLGGLKSLQQVHDFIASSVGAPAPAAAPSPSVDVTSTLLATVSELTGYPTDTLNLSMDLEADLGIDSIKRVEILSLLSRRIPNAPSVNPEKLGGLKSLQQVHDFIAAAVGAPVAARSASVDVTATLLSTVSELTGYPAETLNVDMDLEADLGIDSIKRVEILSLLSRRIPNAPSVNPEKLAGLKTLAQVRDFISSTTTTQAVEKQPLSPIAPALRIETESAVSRRAVVPVRAPAPGGTAVKLPTSPVLLSGDGELAAALTSAFERVGVATIAHALGTPLPAAQLGGVVLLAPSIVTSAHLKQALALARDVSHPLRGSANAFFATVTVRDGAFGFLGNHVGSVDGGLHGVSKSLQYEWPEVRSRAIDLVADWSAAKSAAALLEELTTDGPAEIGLGPVGRMTLGLRSTAPIPERARLTKGDVVLVTGGARGVTSDCARELAKETGATLVLLGRSPAPTPEEPWLAAAHDDASLKKALLERAPAGQRPSPKQLGELTRGILAARDIRASLEALRSLGLRAEYRQVDVRDAAAVAAVMQDARSLGPIRGIVHGAGVLRDKRIEDKRDDDFDQVLDPKLSGLAALLDATRSDDLTLIALFASVSGRFGRRGQSDYAVANQALVSMAQAEAAKRPHARVVALDWGPWAGGMVTSALEATFRAEGVSLIPLAAGARAFVDEALASSNSGVEVVLGSGFGAEFEANWSLARIEQLDPQWPVLADHRLAGRSVVPLALVIEWFASVAKSGVSGIVLQAIEDVRVLKGVTLDGAAEAVAVWTGPLDANGAMPIELRNAKDQVHVRALAKFGSAGPRPDASLSINGLAPFGTSIDTIYREQLFHGRSLEAIVAIDGLGEEGMTLTLRANPTTEQLLTGSAKKWTLDPLTIDGVFQALIVWTRARLGAPSLPTRLETLRWFAEPKSTLLRATVKVRSVEGATVTSDVELLEADGTLVARLSGYQCTVSSTLARAFDAELSSTRTTPSA</sequence>
<feature type="active site" description="Proton donor; for dehydratase activity" evidence="2">
    <location>
        <position position="925"/>
    </location>
</feature>
<accession>A0A2W5UWR8</accession>
<dbReference type="SUPFAM" id="SSF51735">
    <property type="entry name" value="NAD(P)-binding Rossmann-fold domains"/>
    <property type="match status" value="1"/>
</dbReference>
<evidence type="ECO:0000259" key="4">
    <source>
        <dbReference type="PROSITE" id="PS52019"/>
    </source>
</evidence>
<evidence type="ECO:0000256" key="2">
    <source>
        <dbReference type="PROSITE-ProRule" id="PRU01363"/>
    </source>
</evidence>
<keyword evidence="1" id="KW-0808">Transferase</keyword>
<feature type="domain" description="Carrier" evidence="3">
    <location>
        <begin position="161"/>
        <end position="241"/>
    </location>
</feature>
<dbReference type="InterPro" id="IPR036736">
    <property type="entry name" value="ACP-like_sf"/>
</dbReference>
<dbReference type="InterPro" id="IPR057326">
    <property type="entry name" value="KR_dom"/>
</dbReference>
<evidence type="ECO:0000259" key="3">
    <source>
        <dbReference type="PROSITE" id="PS50075"/>
    </source>
</evidence>
<proteinExistence type="predicted"/>
<comment type="caution">
    <text evidence="5">The sequence shown here is derived from an EMBL/GenBank/DDBJ whole genome shotgun (WGS) entry which is preliminary data.</text>
</comment>
<dbReference type="Proteomes" id="UP000249061">
    <property type="component" value="Unassembled WGS sequence"/>
</dbReference>
<reference evidence="5 6" key="1">
    <citation type="submission" date="2017-08" db="EMBL/GenBank/DDBJ databases">
        <title>Infants hospitalized years apart are colonized by the same room-sourced microbial strains.</title>
        <authorList>
            <person name="Brooks B."/>
            <person name="Olm M.R."/>
            <person name="Firek B.A."/>
            <person name="Baker R."/>
            <person name="Thomas B.C."/>
            <person name="Morowitz M.J."/>
            <person name="Banfield J.F."/>
        </authorList>
    </citation>
    <scope>NUCLEOTIDE SEQUENCE [LARGE SCALE GENOMIC DNA]</scope>
    <source>
        <strain evidence="5">S2_003_000_R2_14</strain>
    </source>
</reference>
<evidence type="ECO:0008006" key="7">
    <source>
        <dbReference type="Google" id="ProtNLM"/>
    </source>
</evidence>
<dbReference type="PANTHER" id="PTHR43775:SF51">
    <property type="entry name" value="INACTIVE PHENOLPHTHIOCEROL SYNTHESIS POLYKETIDE SYNTHASE TYPE I PKS1-RELATED"/>
    <property type="match status" value="1"/>
</dbReference>
<dbReference type="InterPro" id="IPR049551">
    <property type="entry name" value="PKS_DH_C"/>
</dbReference>
<dbReference type="Gene3D" id="3.10.129.110">
    <property type="entry name" value="Polyketide synthase dehydratase"/>
    <property type="match status" value="1"/>
</dbReference>
<dbReference type="Pfam" id="PF00550">
    <property type="entry name" value="PP-binding"/>
    <property type="match status" value="2"/>
</dbReference>
<dbReference type="SUPFAM" id="SSF47336">
    <property type="entry name" value="ACP-like"/>
    <property type="match status" value="3"/>
</dbReference>
<feature type="active site" description="Proton acceptor; for dehydratase activity" evidence="2">
    <location>
        <position position="762"/>
    </location>
</feature>
<name>A0A2W5UWR8_9BACT</name>
<dbReference type="InterPro" id="IPR013968">
    <property type="entry name" value="PKS_KR"/>
</dbReference>
<dbReference type="CDD" id="cd08953">
    <property type="entry name" value="KR_2_SDR_x"/>
    <property type="match status" value="1"/>
</dbReference>
<dbReference type="Gene3D" id="3.40.50.720">
    <property type="entry name" value="NAD(P)-binding Rossmann-like Domain"/>
    <property type="match status" value="1"/>
</dbReference>
<dbReference type="EMBL" id="QFQP01000009">
    <property type="protein sequence ID" value="PZR13628.1"/>
    <property type="molecule type" value="Genomic_DNA"/>
</dbReference>
<dbReference type="InterPro" id="IPR009081">
    <property type="entry name" value="PP-bd_ACP"/>
</dbReference>
<dbReference type="InterPro" id="IPR036291">
    <property type="entry name" value="NAD(P)-bd_dom_sf"/>
</dbReference>
<dbReference type="Gene3D" id="1.10.1200.10">
    <property type="entry name" value="ACP-like"/>
    <property type="match status" value="3"/>
</dbReference>
<evidence type="ECO:0000313" key="6">
    <source>
        <dbReference type="Proteomes" id="UP000249061"/>
    </source>
</evidence>
<dbReference type="PANTHER" id="PTHR43775">
    <property type="entry name" value="FATTY ACID SYNTHASE"/>
    <property type="match status" value="1"/>
</dbReference>
<dbReference type="InterPro" id="IPR050091">
    <property type="entry name" value="PKS_NRPS_Biosynth_Enz"/>
</dbReference>
<gene>
    <name evidence="5" type="ORF">DI536_12840</name>
</gene>
<evidence type="ECO:0000313" key="5">
    <source>
        <dbReference type="EMBL" id="PZR13628.1"/>
    </source>
</evidence>
<dbReference type="AlphaFoldDB" id="A0A2W5UWR8"/>
<dbReference type="InterPro" id="IPR049900">
    <property type="entry name" value="PKS_mFAS_DH"/>
</dbReference>
<organism evidence="5 6">
    <name type="scientific">Archangium gephyra</name>
    <dbReference type="NCBI Taxonomy" id="48"/>
    <lineage>
        <taxon>Bacteria</taxon>
        <taxon>Pseudomonadati</taxon>
        <taxon>Myxococcota</taxon>
        <taxon>Myxococcia</taxon>
        <taxon>Myxococcales</taxon>
        <taxon>Cystobacterineae</taxon>
        <taxon>Archangiaceae</taxon>
        <taxon>Archangium</taxon>
    </lineage>
</organism>
<evidence type="ECO:0000256" key="1">
    <source>
        <dbReference type="ARBA" id="ARBA00022679"/>
    </source>
</evidence>
<dbReference type="SMART" id="SM00822">
    <property type="entry name" value="PKS_KR"/>
    <property type="match status" value="1"/>
</dbReference>
<dbReference type="GO" id="GO:0004312">
    <property type="term" value="F:fatty acid synthase activity"/>
    <property type="evidence" value="ECO:0007669"/>
    <property type="project" value="TreeGrafter"/>
</dbReference>
<dbReference type="InterPro" id="IPR042104">
    <property type="entry name" value="PKS_dehydratase_sf"/>
</dbReference>